<proteinExistence type="predicted"/>
<organism evidence="1 2">
    <name type="scientific">Diphasiastrum complanatum</name>
    <name type="common">Issler's clubmoss</name>
    <name type="synonym">Lycopodium complanatum</name>
    <dbReference type="NCBI Taxonomy" id="34168"/>
    <lineage>
        <taxon>Eukaryota</taxon>
        <taxon>Viridiplantae</taxon>
        <taxon>Streptophyta</taxon>
        <taxon>Embryophyta</taxon>
        <taxon>Tracheophyta</taxon>
        <taxon>Lycopodiopsida</taxon>
        <taxon>Lycopodiales</taxon>
        <taxon>Lycopodiaceae</taxon>
        <taxon>Lycopodioideae</taxon>
        <taxon>Diphasiastrum</taxon>
    </lineage>
</organism>
<name>A0ACC2EF76_DIPCM</name>
<sequence>MLQRLNSRPRTRLSRSLSASHSSPKSEWKRHLSLVGSTVVFLLGTLILLQGLRVRRLRAVVQGSESGDGMSVGNGNEELDDLQQVAERNEEGKRGLDRKIVVEHDTGVVFLAMENKESEQREMFLKKHKLFRGRVVEEEGSKERFKEIDGSMKVTGEESSEEGLDDGAQEDLDTTEDDEDQQLSYEEMERIADADRYEEMGEESDETEAEEESQNNDRVSKVARDSGQNTEEAGDATKKHTGKKDTEGVEKRQMSNKTLFNSQGHIKALQPYVSVDVVDNRLQNEQIKGDNSKLEEKDADTYKLTYRFKKLERLGHIKTLPRRELVNEHMETFQQLRPDVVYQSPIMTEVGEGGGSEDEGIVKRNFFWEHVLGIKKAFLENGRRLHPKAPTRRHPDLSIKERNSGSGKGASSKPIGSVEDIHALKRRTSTGFSLFTASNTHERAFSTDDEPVDEGIVNRLESLVDIEDAIFAGDSDKTSSKKIAESLIKDTSRKASTYPFNVLNNPLLQDPDSIDPLVGLTRSDRAILKALRKASSEGEPLFAK</sequence>
<evidence type="ECO:0000313" key="2">
    <source>
        <dbReference type="Proteomes" id="UP001162992"/>
    </source>
</evidence>
<accession>A0ACC2EF76</accession>
<gene>
    <name evidence="1" type="ORF">O6H91_02G050200</name>
</gene>
<reference evidence="2" key="1">
    <citation type="journal article" date="2024" name="Proc. Natl. Acad. Sci. U.S.A.">
        <title>Extraordinary preservation of gene collinearity over three hundred million years revealed in homosporous lycophytes.</title>
        <authorList>
            <person name="Li C."/>
            <person name="Wickell D."/>
            <person name="Kuo L.Y."/>
            <person name="Chen X."/>
            <person name="Nie B."/>
            <person name="Liao X."/>
            <person name="Peng D."/>
            <person name="Ji J."/>
            <person name="Jenkins J."/>
            <person name="Williams M."/>
            <person name="Shu S."/>
            <person name="Plott C."/>
            <person name="Barry K."/>
            <person name="Rajasekar S."/>
            <person name="Grimwood J."/>
            <person name="Han X."/>
            <person name="Sun S."/>
            <person name="Hou Z."/>
            <person name="He W."/>
            <person name="Dai G."/>
            <person name="Sun C."/>
            <person name="Schmutz J."/>
            <person name="Leebens-Mack J.H."/>
            <person name="Li F.W."/>
            <person name="Wang L."/>
        </authorList>
    </citation>
    <scope>NUCLEOTIDE SEQUENCE [LARGE SCALE GENOMIC DNA]</scope>
    <source>
        <strain evidence="2">cv. PW_Plant_1</strain>
    </source>
</reference>
<protein>
    <submittedName>
        <fullName evidence="1">Uncharacterized protein</fullName>
    </submittedName>
</protein>
<comment type="caution">
    <text evidence="1">The sequence shown here is derived from an EMBL/GenBank/DDBJ whole genome shotgun (WGS) entry which is preliminary data.</text>
</comment>
<dbReference type="Proteomes" id="UP001162992">
    <property type="component" value="Chromosome 2"/>
</dbReference>
<evidence type="ECO:0000313" key="1">
    <source>
        <dbReference type="EMBL" id="KAJ7565149.1"/>
    </source>
</evidence>
<dbReference type="EMBL" id="CM055093">
    <property type="protein sequence ID" value="KAJ7565149.1"/>
    <property type="molecule type" value="Genomic_DNA"/>
</dbReference>
<keyword evidence="2" id="KW-1185">Reference proteome</keyword>